<name>A0AAE1SFX8_9SOLA</name>
<evidence type="ECO:0000313" key="3">
    <source>
        <dbReference type="Proteomes" id="UP001291623"/>
    </source>
</evidence>
<comment type="caution">
    <text evidence="2">The sequence shown here is derived from an EMBL/GenBank/DDBJ whole genome shotgun (WGS) entry which is preliminary data.</text>
</comment>
<accession>A0AAE1SFX8</accession>
<organism evidence="2 3">
    <name type="scientific">Anisodus tanguticus</name>
    <dbReference type="NCBI Taxonomy" id="243964"/>
    <lineage>
        <taxon>Eukaryota</taxon>
        <taxon>Viridiplantae</taxon>
        <taxon>Streptophyta</taxon>
        <taxon>Embryophyta</taxon>
        <taxon>Tracheophyta</taxon>
        <taxon>Spermatophyta</taxon>
        <taxon>Magnoliopsida</taxon>
        <taxon>eudicotyledons</taxon>
        <taxon>Gunneridae</taxon>
        <taxon>Pentapetalae</taxon>
        <taxon>asterids</taxon>
        <taxon>lamiids</taxon>
        <taxon>Solanales</taxon>
        <taxon>Solanaceae</taxon>
        <taxon>Solanoideae</taxon>
        <taxon>Hyoscyameae</taxon>
        <taxon>Anisodus</taxon>
    </lineage>
</organism>
<feature type="region of interest" description="Disordered" evidence="1">
    <location>
        <begin position="173"/>
        <end position="193"/>
    </location>
</feature>
<feature type="compositionally biased region" description="Polar residues" evidence="1">
    <location>
        <begin position="183"/>
        <end position="193"/>
    </location>
</feature>
<dbReference type="Proteomes" id="UP001291623">
    <property type="component" value="Unassembled WGS sequence"/>
</dbReference>
<protein>
    <submittedName>
        <fullName evidence="2">Uncharacterized protein</fullName>
    </submittedName>
</protein>
<dbReference type="AlphaFoldDB" id="A0AAE1SFX8"/>
<reference evidence="2" key="1">
    <citation type="submission" date="2023-12" db="EMBL/GenBank/DDBJ databases">
        <title>Genome assembly of Anisodus tanguticus.</title>
        <authorList>
            <person name="Wang Y.-J."/>
        </authorList>
    </citation>
    <scope>NUCLEOTIDE SEQUENCE</scope>
    <source>
        <strain evidence="2">KB-2021</strain>
        <tissue evidence="2">Leaf</tissue>
    </source>
</reference>
<evidence type="ECO:0000313" key="2">
    <source>
        <dbReference type="EMBL" id="KAK4368794.1"/>
    </source>
</evidence>
<gene>
    <name evidence="2" type="ORF">RND71_012586</name>
</gene>
<proteinExistence type="predicted"/>
<evidence type="ECO:0000256" key="1">
    <source>
        <dbReference type="SAM" id="MobiDB-lite"/>
    </source>
</evidence>
<dbReference type="EMBL" id="JAVYJV010000006">
    <property type="protein sequence ID" value="KAK4368794.1"/>
    <property type="molecule type" value="Genomic_DNA"/>
</dbReference>
<keyword evidence="3" id="KW-1185">Reference proteome</keyword>
<sequence length="193" mass="21106">MEEMLALFKQANQAVQISGKRERSNYEKGQLNGGDIGIIQASKSSNEESAKVEAKRNMQDSGRGYSNTEVVVNLRGWDPNYSKAVAQAVLSALKRLILADKDLPDIGIIQASKSSSKLSHRLIYFNIKQMAWSSFPSLQSSSQKVLKASEALHGESNNIAFLEHLLKDLQQNGRPRAAEGSGAKSTLLTDDKA</sequence>